<dbReference type="SUPFAM" id="SSF53850">
    <property type="entry name" value="Periplasmic binding protein-like II"/>
    <property type="match status" value="1"/>
</dbReference>
<dbReference type="Proteomes" id="UP001266357">
    <property type="component" value="Unassembled WGS sequence"/>
</dbReference>
<keyword evidence="4" id="KW-1185">Reference proteome</keyword>
<comment type="subcellular location">
    <subcellularLocation>
        <location evidence="1">Periplasm</location>
    </subcellularLocation>
</comment>
<comment type="similarity">
    <text evidence="2">Belongs to the bacterial solute-binding protein 1 family.</text>
</comment>
<evidence type="ECO:0000256" key="2">
    <source>
        <dbReference type="ARBA" id="ARBA00008520"/>
    </source>
</evidence>
<evidence type="ECO:0000313" key="3">
    <source>
        <dbReference type="EMBL" id="MDT0604568.1"/>
    </source>
</evidence>
<gene>
    <name evidence="3" type="ORF">RM573_13240</name>
</gene>
<dbReference type="Gene3D" id="3.40.190.10">
    <property type="entry name" value="Periplasmic binding protein-like II"/>
    <property type="match status" value="2"/>
</dbReference>
<dbReference type="PANTHER" id="PTHR43649">
    <property type="entry name" value="ARABINOSE-BINDING PROTEIN-RELATED"/>
    <property type="match status" value="1"/>
</dbReference>
<organism evidence="3 4">
    <name type="scientific">Thalassotalea castellviae</name>
    <dbReference type="NCBI Taxonomy" id="3075612"/>
    <lineage>
        <taxon>Bacteria</taxon>
        <taxon>Pseudomonadati</taxon>
        <taxon>Pseudomonadota</taxon>
        <taxon>Gammaproteobacteria</taxon>
        <taxon>Alteromonadales</taxon>
        <taxon>Colwelliaceae</taxon>
        <taxon>Thalassotalea</taxon>
    </lineage>
</organism>
<protein>
    <submittedName>
        <fullName evidence="3">Extracellular solute-binding protein</fullName>
    </submittedName>
</protein>
<dbReference type="InterPro" id="IPR006059">
    <property type="entry name" value="SBP"/>
</dbReference>
<sequence>MSEQQVINFAVLANTKIKEQIYRDRARDFEIIHPNIKVRLIRLHSKNYPDLLAELLAIRDEVDVINWFASNRLKTLVDNGFVVDINDYWQENYLDFQFKHASKEQVLFNNKVYGIPLTSYIWGFYYKISLFKRLGIKPPKTWPEFIHLLDTLEQNQIAPIALGTKYPWQIAGWFDYLMLRLHGADKYKQLVKGELAYTSDEVVLVFNYWKNLLNKKYFFAQHRFFDGDELMPLIYREVVGINLIGSFSLSSLPIKNQTDIGFFPFPTITDKNENSVLAPMSVIALTNNGAKKSHLIPFLQFFNTNETQVFINERLSTFSPKQSARIDGRPIIKKTAEIFEAAHYHSQYFDLEFEFEMAEYAKKAFSDFINHQDVDKISTLIEQKRRAHYSIKDK</sequence>
<name>A0ABU3A317_9GAMM</name>
<evidence type="ECO:0000256" key="1">
    <source>
        <dbReference type="ARBA" id="ARBA00004418"/>
    </source>
</evidence>
<proteinExistence type="inferred from homology"/>
<dbReference type="InterPro" id="IPR050490">
    <property type="entry name" value="Bact_solute-bd_prot1"/>
</dbReference>
<accession>A0ABU3A317</accession>
<comment type="caution">
    <text evidence="3">The sequence shown here is derived from an EMBL/GenBank/DDBJ whole genome shotgun (WGS) entry which is preliminary data.</text>
</comment>
<dbReference type="Pfam" id="PF01547">
    <property type="entry name" value="SBP_bac_1"/>
    <property type="match status" value="1"/>
</dbReference>
<evidence type="ECO:0000313" key="4">
    <source>
        <dbReference type="Proteomes" id="UP001266357"/>
    </source>
</evidence>
<dbReference type="PANTHER" id="PTHR43649:SF12">
    <property type="entry name" value="DIACETYLCHITOBIOSE BINDING PROTEIN DASA"/>
    <property type="match status" value="1"/>
</dbReference>
<dbReference type="RefSeq" id="WP_311582886.1">
    <property type="nucleotide sequence ID" value="NZ_JAVRIF010000007.1"/>
</dbReference>
<dbReference type="EMBL" id="JAVRIF010000007">
    <property type="protein sequence ID" value="MDT0604568.1"/>
    <property type="molecule type" value="Genomic_DNA"/>
</dbReference>
<reference evidence="3 4" key="1">
    <citation type="submission" date="2023-09" db="EMBL/GenBank/DDBJ databases">
        <authorList>
            <person name="Rey-Velasco X."/>
        </authorList>
    </citation>
    <scope>NUCLEOTIDE SEQUENCE [LARGE SCALE GENOMIC DNA]</scope>
    <source>
        <strain evidence="3 4">W431</strain>
    </source>
</reference>